<sequence length="167" mass="17305">MVHPLWCAVPTAALWWPSTLLAPPRWLPLALLVAWLGVLLSVVDFRHRRLPDAVTLPAYPLVGLALWWAGADPWRAVAGAALFFGFHLAVRLLAPSAMGGGDVKLAAPVGAVLASVSWWALPAGAVVASAVTLVVVTPVAASRRRAGGVPHGPGLLTAAWLAVLSAG</sequence>
<dbReference type="InterPro" id="IPR000045">
    <property type="entry name" value="Prepilin_IV_endopep_pep"/>
</dbReference>
<dbReference type="PANTHER" id="PTHR30487:SF0">
    <property type="entry name" value="PREPILIN LEADER PEPTIDASE_N-METHYLTRANSFERASE-RELATED"/>
    <property type="match status" value="1"/>
</dbReference>
<keyword evidence="6" id="KW-1185">Reference proteome</keyword>
<proteinExistence type="inferred from homology"/>
<feature type="transmembrane region" description="Helical" evidence="3">
    <location>
        <begin position="50"/>
        <end position="70"/>
    </location>
</feature>
<dbReference type="InterPro" id="IPR014032">
    <property type="entry name" value="Peptidase_A24A_bac"/>
</dbReference>
<dbReference type="GO" id="GO:0004190">
    <property type="term" value="F:aspartic-type endopeptidase activity"/>
    <property type="evidence" value="ECO:0007669"/>
    <property type="project" value="UniProtKB-EC"/>
</dbReference>
<dbReference type="PANTHER" id="PTHR30487">
    <property type="entry name" value="TYPE 4 PREPILIN-LIKE PROTEINS LEADER PEPTIDE-PROCESSING ENZYME"/>
    <property type="match status" value="1"/>
</dbReference>
<keyword evidence="5" id="KW-0378">Hydrolase</keyword>
<evidence type="ECO:0000259" key="4">
    <source>
        <dbReference type="Pfam" id="PF01478"/>
    </source>
</evidence>
<keyword evidence="3" id="KW-0472">Membrane</keyword>
<dbReference type="Gene3D" id="1.20.120.1220">
    <property type="match status" value="1"/>
</dbReference>
<protein>
    <submittedName>
        <fullName evidence="5">Prepilin peptidase</fullName>
        <ecNumber evidence="5">3.4.23.43</ecNumber>
    </submittedName>
</protein>
<dbReference type="Proteomes" id="UP001596220">
    <property type="component" value="Unassembled WGS sequence"/>
</dbReference>
<feature type="transmembrane region" description="Helical" evidence="3">
    <location>
        <begin position="26"/>
        <end position="43"/>
    </location>
</feature>
<name>A0ABW1P0H4_9PSEU</name>
<organism evidence="5 6">
    <name type="scientific">Saccharothrix lopnurensis</name>
    <dbReference type="NCBI Taxonomy" id="1670621"/>
    <lineage>
        <taxon>Bacteria</taxon>
        <taxon>Bacillati</taxon>
        <taxon>Actinomycetota</taxon>
        <taxon>Actinomycetes</taxon>
        <taxon>Pseudonocardiales</taxon>
        <taxon>Pseudonocardiaceae</taxon>
        <taxon>Saccharothrix</taxon>
    </lineage>
</organism>
<evidence type="ECO:0000313" key="5">
    <source>
        <dbReference type="EMBL" id="MFC6088550.1"/>
    </source>
</evidence>
<keyword evidence="3" id="KW-1133">Transmembrane helix</keyword>
<dbReference type="InterPro" id="IPR050882">
    <property type="entry name" value="Prepilin_peptidase/N-MTase"/>
</dbReference>
<dbReference type="PRINTS" id="PR00864">
    <property type="entry name" value="PREPILNPTASE"/>
</dbReference>
<gene>
    <name evidence="5" type="ORF">ACFP3R_04645</name>
</gene>
<evidence type="ECO:0000313" key="6">
    <source>
        <dbReference type="Proteomes" id="UP001596220"/>
    </source>
</evidence>
<dbReference type="Pfam" id="PF01478">
    <property type="entry name" value="Peptidase_A24"/>
    <property type="match status" value="1"/>
</dbReference>
<comment type="caution">
    <text evidence="5">The sequence shown here is derived from an EMBL/GenBank/DDBJ whole genome shotgun (WGS) entry which is preliminary data.</text>
</comment>
<feature type="transmembrane region" description="Helical" evidence="3">
    <location>
        <begin position="76"/>
        <end position="94"/>
    </location>
</feature>
<keyword evidence="3" id="KW-0812">Transmembrane</keyword>
<evidence type="ECO:0000256" key="1">
    <source>
        <dbReference type="ARBA" id="ARBA00005801"/>
    </source>
</evidence>
<feature type="domain" description="Prepilin type IV endopeptidase peptidase" evidence="4">
    <location>
        <begin position="32"/>
        <end position="134"/>
    </location>
</feature>
<dbReference type="EC" id="3.4.23.43" evidence="5"/>
<evidence type="ECO:0000256" key="2">
    <source>
        <dbReference type="RuleBase" id="RU003793"/>
    </source>
</evidence>
<dbReference type="EMBL" id="JBHSQO010000003">
    <property type="protein sequence ID" value="MFC6088550.1"/>
    <property type="molecule type" value="Genomic_DNA"/>
</dbReference>
<feature type="transmembrane region" description="Helical" evidence="3">
    <location>
        <begin position="106"/>
        <end position="136"/>
    </location>
</feature>
<evidence type="ECO:0000256" key="3">
    <source>
        <dbReference type="SAM" id="Phobius"/>
    </source>
</evidence>
<reference evidence="6" key="1">
    <citation type="journal article" date="2019" name="Int. J. Syst. Evol. Microbiol.">
        <title>The Global Catalogue of Microorganisms (GCM) 10K type strain sequencing project: providing services to taxonomists for standard genome sequencing and annotation.</title>
        <authorList>
            <consortium name="The Broad Institute Genomics Platform"/>
            <consortium name="The Broad Institute Genome Sequencing Center for Infectious Disease"/>
            <person name="Wu L."/>
            <person name="Ma J."/>
        </authorList>
    </citation>
    <scope>NUCLEOTIDE SEQUENCE [LARGE SCALE GENOMIC DNA]</scope>
    <source>
        <strain evidence="6">CGMCC 4.7246</strain>
    </source>
</reference>
<dbReference type="RefSeq" id="WP_380633154.1">
    <property type="nucleotide sequence ID" value="NZ_JBHSQO010000003.1"/>
</dbReference>
<comment type="similarity">
    <text evidence="1 2">Belongs to the peptidase A24 family.</text>
</comment>
<accession>A0ABW1P0H4</accession>